<dbReference type="OrthoDB" id="9814580at2"/>
<protein>
    <recommendedName>
        <fullName evidence="9">Threonylcarbamoyl-AMP synthase</fullName>
        <shortName evidence="9">TC-AMP synthase</shortName>
        <ecNumber evidence="9">2.7.7.87</ecNumber>
    </recommendedName>
    <alternativeName>
        <fullName evidence="9">L-threonylcarbamoyladenylate synthase</fullName>
    </alternativeName>
    <alternativeName>
        <fullName evidence="9">t(6)A37 threonylcarbamoyladenosine biosynthesis protein TsaC</fullName>
    </alternativeName>
    <alternativeName>
        <fullName evidence="9">tRNA threonylcarbamoyladenosine biosynthesis protein TsaC</fullName>
    </alternativeName>
</protein>
<dbReference type="GO" id="GO:0006450">
    <property type="term" value="P:regulation of translational fidelity"/>
    <property type="evidence" value="ECO:0007669"/>
    <property type="project" value="TreeGrafter"/>
</dbReference>
<dbReference type="GO" id="GO:0061710">
    <property type="term" value="F:L-threonylcarbamoyladenylate synthase"/>
    <property type="evidence" value="ECO:0007669"/>
    <property type="project" value="UniProtKB-EC"/>
</dbReference>
<evidence type="ECO:0000313" key="12">
    <source>
        <dbReference type="Proteomes" id="UP000271533"/>
    </source>
</evidence>
<dbReference type="PROSITE" id="PS51163">
    <property type="entry name" value="YRDC"/>
    <property type="match status" value="1"/>
</dbReference>
<keyword evidence="3 9" id="KW-0808">Transferase</keyword>
<gene>
    <name evidence="9" type="primary">tsaC</name>
    <name evidence="11" type="ORF">D8S97_01255</name>
</gene>
<evidence type="ECO:0000256" key="1">
    <source>
        <dbReference type="ARBA" id="ARBA00004496"/>
    </source>
</evidence>
<dbReference type="HAMAP" id="MF_01852">
    <property type="entry name" value="TsaC"/>
    <property type="match status" value="1"/>
</dbReference>
<keyword evidence="2 9" id="KW-0963">Cytoplasm</keyword>
<dbReference type="InterPro" id="IPR050156">
    <property type="entry name" value="TC-AMP_synthase_SUA5"/>
</dbReference>
<dbReference type="Pfam" id="PF01300">
    <property type="entry name" value="Sua5_yciO_yrdC"/>
    <property type="match status" value="1"/>
</dbReference>
<dbReference type="GO" id="GO:0000049">
    <property type="term" value="F:tRNA binding"/>
    <property type="evidence" value="ECO:0007669"/>
    <property type="project" value="TreeGrafter"/>
</dbReference>
<keyword evidence="7 9" id="KW-0067">ATP-binding</keyword>
<feature type="domain" description="YrdC-like" evidence="10">
    <location>
        <begin position="7"/>
        <end position="192"/>
    </location>
</feature>
<comment type="catalytic activity">
    <reaction evidence="8 9">
        <text>L-threonine + hydrogencarbonate + ATP = L-threonylcarbamoyladenylate + diphosphate + H2O</text>
        <dbReference type="Rhea" id="RHEA:36407"/>
        <dbReference type="ChEBI" id="CHEBI:15377"/>
        <dbReference type="ChEBI" id="CHEBI:17544"/>
        <dbReference type="ChEBI" id="CHEBI:30616"/>
        <dbReference type="ChEBI" id="CHEBI:33019"/>
        <dbReference type="ChEBI" id="CHEBI:57926"/>
        <dbReference type="ChEBI" id="CHEBI:73682"/>
        <dbReference type="EC" id="2.7.7.87"/>
    </reaction>
</comment>
<evidence type="ECO:0000313" key="11">
    <source>
        <dbReference type="EMBL" id="AYN24596.1"/>
    </source>
</evidence>
<evidence type="ECO:0000256" key="5">
    <source>
        <dbReference type="ARBA" id="ARBA00022695"/>
    </source>
</evidence>
<dbReference type="PANTHER" id="PTHR17490">
    <property type="entry name" value="SUA5"/>
    <property type="match status" value="1"/>
</dbReference>
<evidence type="ECO:0000256" key="6">
    <source>
        <dbReference type="ARBA" id="ARBA00022741"/>
    </source>
</evidence>
<evidence type="ECO:0000256" key="8">
    <source>
        <dbReference type="ARBA" id="ARBA00048366"/>
    </source>
</evidence>
<comment type="similarity">
    <text evidence="9">Belongs to the SUA5 family. TsaC subfamily.</text>
</comment>
<dbReference type="InterPro" id="IPR017945">
    <property type="entry name" value="DHBP_synth_RibB-like_a/b_dom"/>
</dbReference>
<dbReference type="InterPro" id="IPR023535">
    <property type="entry name" value="TC-AMP_synthase"/>
</dbReference>
<dbReference type="Gene3D" id="3.90.870.10">
    <property type="entry name" value="DHBP synthase"/>
    <property type="match status" value="1"/>
</dbReference>
<evidence type="ECO:0000256" key="4">
    <source>
        <dbReference type="ARBA" id="ARBA00022694"/>
    </source>
</evidence>
<keyword evidence="4 9" id="KW-0819">tRNA processing</keyword>
<dbReference type="EC" id="2.7.7.87" evidence="9"/>
<keyword evidence="6 9" id="KW-0547">Nucleotide-binding</keyword>
<evidence type="ECO:0000256" key="9">
    <source>
        <dbReference type="HAMAP-Rule" id="MF_01852"/>
    </source>
</evidence>
<keyword evidence="5 9" id="KW-0548">Nucleotidyltransferase</keyword>
<evidence type="ECO:0000259" key="10">
    <source>
        <dbReference type="PROSITE" id="PS51163"/>
    </source>
</evidence>
<evidence type="ECO:0000256" key="7">
    <source>
        <dbReference type="ARBA" id="ARBA00022840"/>
    </source>
</evidence>
<accession>A0A3G2I5A7</accession>
<dbReference type="EMBL" id="CP032759">
    <property type="protein sequence ID" value="AYN24596.1"/>
    <property type="molecule type" value="Genomic_DNA"/>
</dbReference>
<organism evidence="11 12">
    <name type="scientific">Buchnera aphidicola subsp. Rhopalosiphum maidis</name>
    <dbReference type="NCBI Taxonomy" id="118109"/>
    <lineage>
        <taxon>Bacteria</taxon>
        <taxon>Pseudomonadati</taxon>
        <taxon>Pseudomonadota</taxon>
        <taxon>Gammaproteobacteria</taxon>
        <taxon>Enterobacterales</taxon>
        <taxon>Erwiniaceae</taxon>
        <taxon>Buchnera</taxon>
    </lineage>
</organism>
<dbReference type="GO" id="GO:0003725">
    <property type="term" value="F:double-stranded RNA binding"/>
    <property type="evidence" value="ECO:0007669"/>
    <property type="project" value="InterPro"/>
</dbReference>
<evidence type="ECO:0000256" key="2">
    <source>
        <dbReference type="ARBA" id="ARBA00022490"/>
    </source>
</evidence>
<dbReference type="PANTHER" id="PTHR17490:SF18">
    <property type="entry name" value="THREONYLCARBAMOYL-AMP SYNTHASE"/>
    <property type="match status" value="1"/>
</dbReference>
<dbReference type="InterPro" id="IPR006070">
    <property type="entry name" value="Sua5-like_dom"/>
</dbReference>
<comment type="subcellular location">
    <subcellularLocation>
        <location evidence="1 9">Cytoplasm</location>
    </subcellularLocation>
</comment>
<dbReference type="AlphaFoldDB" id="A0A3G2I5A7"/>
<dbReference type="GO" id="GO:0005737">
    <property type="term" value="C:cytoplasm"/>
    <property type="evidence" value="ECO:0007669"/>
    <property type="project" value="UniProtKB-SubCell"/>
</dbReference>
<dbReference type="Proteomes" id="UP000271533">
    <property type="component" value="Chromosome"/>
</dbReference>
<dbReference type="GO" id="GO:0005524">
    <property type="term" value="F:ATP binding"/>
    <property type="evidence" value="ECO:0007669"/>
    <property type="project" value="UniProtKB-UniRule"/>
</dbReference>
<sequence length="192" mass="21825">MSKDYVFSSLIRCIRVLYDKKIIAYPTESMFGLGCDPTSEKAVKRLLCLKKRSIKKGLILVASNYNQIKMYINESKLSVQQKKTIFFHWPGPYTFLLPANSLVPYWLTGQFDTVAVRISAHLGIIKLCNIFGKALVSTSANFSNMSPCLTQKDVFKNFGKNFPLFYGPIGNERHPSKIINIINGKLIRYVQT</sequence>
<reference evidence="11 12" key="1">
    <citation type="submission" date="2018-10" db="EMBL/GenBank/DDBJ databases">
        <title>Genome sequence of the corn leaf aphid (Rhopalosiphum maidis Fitch).</title>
        <authorList>
            <person name="Chen W."/>
            <person name="Shakir S."/>
            <person name="Bigham M."/>
            <person name="Fei Z."/>
            <person name="Jander G."/>
        </authorList>
    </citation>
    <scope>NUCLEOTIDE SEQUENCE [LARGE SCALE GENOMIC DNA]</scope>
    <source>
        <strain evidence="11 12">BTI</strain>
    </source>
</reference>
<dbReference type="GO" id="GO:0002949">
    <property type="term" value="P:tRNA threonylcarbamoyladenosine modification"/>
    <property type="evidence" value="ECO:0007669"/>
    <property type="project" value="UniProtKB-UniRule"/>
</dbReference>
<comment type="function">
    <text evidence="9">Required for the formation of a threonylcarbamoyl group on adenosine at position 37 (t(6)A37) in tRNAs that read codons beginning with adenine. Catalyzes the conversion of L-threonine, HCO(3)(-)/CO(2) and ATP to give threonylcarbamoyl-AMP (TC-AMP) as the acyladenylate intermediate, with the release of diphosphate.</text>
</comment>
<evidence type="ECO:0000256" key="3">
    <source>
        <dbReference type="ARBA" id="ARBA00022679"/>
    </source>
</evidence>
<dbReference type="SUPFAM" id="SSF55821">
    <property type="entry name" value="YrdC/RibB"/>
    <property type="match status" value="1"/>
</dbReference>
<name>A0A3G2I5A7_BUCRM</name>
<dbReference type="FunFam" id="3.90.870.10:FF:000004">
    <property type="entry name" value="Threonylcarbamoyl-AMP synthase"/>
    <property type="match status" value="1"/>
</dbReference>
<proteinExistence type="inferred from homology"/>